<accession>A0A4Y7QD94</accession>
<dbReference type="Proteomes" id="UP000294933">
    <property type="component" value="Unassembled WGS sequence"/>
</dbReference>
<feature type="domain" description="HNH nuclease" evidence="2">
    <location>
        <begin position="50"/>
        <end position="115"/>
    </location>
</feature>
<dbReference type="AlphaFoldDB" id="A0A4Y7QD94"/>
<name>A0A4Y7QD94_9AGAM</name>
<sequence length="220" mass="24915">MPPLSTFSLPLSALPAEYGWIDRDYSELATTTDFNTGIDERDTFLGARACVICGNTTSLRRCHIIPAEERETWSNLRARGWIPQQAEKHPNLEPRNGMIMCVDHQLAFNAKHFFVRFVPDTRRFVFINYSENPSLQPFHGKAIALDINHRHAPFPSLCIIHELRVRGFNPFKLQPIVTVTPDDSPWQDWIMSNGVFNNDSGTFNRSIPPPPDTTAISAPG</sequence>
<feature type="region of interest" description="Disordered" evidence="1">
    <location>
        <begin position="201"/>
        <end position="220"/>
    </location>
</feature>
<proteinExistence type="predicted"/>
<evidence type="ECO:0000256" key="1">
    <source>
        <dbReference type="SAM" id="MobiDB-lite"/>
    </source>
</evidence>
<protein>
    <recommendedName>
        <fullName evidence="2">HNH nuclease domain-containing protein</fullName>
    </recommendedName>
</protein>
<organism evidence="3 4">
    <name type="scientific">Rickenella mellea</name>
    <dbReference type="NCBI Taxonomy" id="50990"/>
    <lineage>
        <taxon>Eukaryota</taxon>
        <taxon>Fungi</taxon>
        <taxon>Dikarya</taxon>
        <taxon>Basidiomycota</taxon>
        <taxon>Agaricomycotina</taxon>
        <taxon>Agaricomycetes</taxon>
        <taxon>Hymenochaetales</taxon>
        <taxon>Rickenellaceae</taxon>
        <taxon>Rickenella</taxon>
    </lineage>
</organism>
<evidence type="ECO:0000313" key="3">
    <source>
        <dbReference type="EMBL" id="TDL25657.1"/>
    </source>
</evidence>
<dbReference type="InterPro" id="IPR003615">
    <property type="entry name" value="HNH_nuc"/>
</dbReference>
<dbReference type="OrthoDB" id="2124139at2759"/>
<dbReference type="Pfam" id="PF13391">
    <property type="entry name" value="HNH_2"/>
    <property type="match status" value="1"/>
</dbReference>
<evidence type="ECO:0000313" key="4">
    <source>
        <dbReference type="Proteomes" id="UP000294933"/>
    </source>
</evidence>
<gene>
    <name evidence="3" type="ORF">BD410DRAFT_765290</name>
</gene>
<evidence type="ECO:0000259" key="2">
    <source>
        <dbReference type="Pfam" id="PF13391"/>
    </source>
</evidence>
<dbReference type="EMBL" id="ML170163">
    <property type="protein sequence ID" value="TDL25657.1"/>
    <property type="molecule type" value="Genomic_DNA"/>
</dbReference>
<dbReference type="VEuPathDB" id="FungiDB:BD410DRAFT_765290"/>
<keyword evidence="4" id="KW-1185">Reference proteome</keyword>
<reference evidence="3 4" key="1">
    <citation type="submission" date="2018-06" db="EMBL/GenBank/DDBJ databases">
        <title>A transcriptomic atlas of mushroom development highlights an independent origin of complex multicellularity.</title>
        <authorList>
            <consortium name="DOE Joint Genome Institute"/>
            <person name="Krizsan K."/>
            <person name="Almasi E."/>
            <person name="Merenyi Z."/>
            <person name="Sahu N."/>
            <person name="Viragh M."/>
            <person name="Koszo T."/>
            <person name="Mondo S."/>
            <person name="Kiss B."/>
            <person name="Balint B."/>
            <person name="Kues U."/>
            <person name="Barry K."/>
            <person name="Hegedus J.C."/>
            <person name="Henrissat B."/>
            <person name="Johnson J."/>
            <person name="Lipzen A."/>
            <person name="Ohm R."/>
            <person name="Nagy I."/>
            <person name="Pangilinan J."/>
            <person name="Yan J."/>
            <person name="Xiong Y."/>
            <person name="Grigoriev I.V."/>
            <person name="Hibbett D.S."/>
            <person name="Nagy L.G."/>
        </authorList>
    </citation>
    <scope>NUCLEOTIDE SEQUENCE [LARGE SCALE GENOMIC DNA]</scope>
    <source>
        <strain evidence="3 4">SZMC22713</strain>
    </source>
</reference>